<organism evidence="1">
    <name type="scientific">marine sediment metagenome</name>
    <dbReference type="NCBI Taxonomy" id="412755"/>
    <lineage>
        <taxon>unclassified sequences</taxon>
        <taxon>metagenomes</taxon>
        <taxon>ecological metagenomes</taxon>
    </lineage>
</organism>
<proteinExistence type="predicted"/>
<dbReference type="AlphaFoldDB" id="A0A0F9EN44"/>
<sequence length="114" mass="12484">MNQTCKAIAKHDLGRCRHNAVKGTEFCWVHTPGYKTPLAKCRAENDKLRNALQRIDTWAKAYPLEIFPKPDLGKAANVLKASGMTLGSISADSIRHVLDGVKGIVTDALVEAKQ</sequence>
<gene>
    <name evidence="1" type="ORF">LCGC14_2132540</name>
</gene>
<protein>
    <submittedName>
        <fullName evidence="1">Uncharacterized protein</fullName>
    </submittedName>
</protein>
<name>A0A0F9EN44_9ZZZZ</name>
<dbReference type="EMBL" id="LAZR01026780">
    <property type="protein sequence ID" value="KKL67681.1"/>
    <property type="molecule type" value="Genomic_DNA"/>
</dbReference>
<evidence type="ECO:0000313" key="1">
    <source>
        <dbReference type="EMBL" id="KKL67681.1"/>
    </source>
</evidence>
<reference evidence="1" key="1">
    <citation type="journal article" date="2015" name="Nature">
        <title>Complex archaea that bridge the gap between prokaryotes and eukaryotes.</title>
        <authorList>
            <person name="Spang A."/>
            <person name="Saw J.H."/>
            <person name="Jorgensen S.L."/>
            <person name="Zaremba-Niedzwiedzka K."/>
            <person name="Martijn J."/>
            <person name="Lind A.E."/>
            <person name="van Eijk R."/>
            <person name="Schleper C."/>
            <person name="Guy L."/>
            <person name="Ettema T.J."/>
        </authorList>
    </citation>
    <scope>NUCLEOTIDE SEQUENCE</scope>
</reference>
<comment type="caution">
    <text evidence="1">The sequence shown here is derived from an EMBL/GenBank/DDBJ whole genome shotgun (WGS) entry which is preliminary data.</text>
</comment>
<accession>A0A0F9EN44</accession>